<comment type="caution">
    <text evidence="1">The sequence shown here is derived from an EMBL/GenBank/DDBJ whole genome shotgun (WGS) entry which is preliminary data.</text>
</comment>
<gene>
    <name evidence="1" type="ORF">OKA04_04610</name>
</gene>
<evidence type="ECO:0000313" key="2">
    <source>
        <dbReference type="Proteomes" id="UP001207930"/>
    </source>
</evidence>
<dbReference type="RefSeq" id="WP_264499957.1">
    <property type="nucleotide sequence ID" value="NZ_JAPDDS010000002.1"/>
</dbReference>
<protein>
    <submittedName>
        <fullName evidence="1">Uncharacterized protein</fullName>
    </submittedName>
</protein>
<sequence length="126" mass="15029">MKHWRRIEDPKVGARAWLLSANFGRWLWRKEVKVIGLFRDGVTADVEAGTWSRQVFIHHLDCGREFRTAGGEWIPETDDRVRRWLIKAIKDIDAGGSRVIEPKDELNREYIRDDLYWVLRRNGWKL</sequence>
<reference evidence="1 2" key="1">
    <citation type="submission" date="2022-10" db="EMBL/GenBank/DDBJ databases">
        <title>Luteolibacter flavescens strain MCCC 1K03193, whole genome shotgun sequencing project.</title>
        <authorList>
            <person name="Zhao G."/>
            <person name="Shen L."/>
        </authorList>
    </citation>
    <scope>NUCLEOTIDE SEQUENCE [LARGE SCALE GENOMIC DNA]</scope>
    <source>
        <strain evidence="1 2">MCCC 1K03193</strain>
    </source>
</reference>
<name>A0ABT3FK95_9BACT</name>
<dbReference type="Proteomes" id="UP001207930">
    <property type="component" value="Unassembled WGS sequence"/>
</dbReference>
<evidence type="ECO:0000313" key="1">
    <source>
        <dbReference type="EMBL" id="MCW1883998.1"/>
    </source>
</evidence>
<proteinExistence type="predicted"/>
<organism evidence="1 2">
    <name type="scientific">Luteolibacter flavescens</name>
    <dbReference type="NCBI Taxonomy" id="1859460"/>
    <lineage>
        <taxon>Bacteria</taxon>
        <taxon>Pseudomonadati</taxon>
        <taxon>Verrucomicrobiota</taxon>
        <taxon>Verrucomicrobiia</taxon>
        <taxon>Verrucomicrobiales</taxon>
        <taxon>Verrucomicrobiaceae</taxon>
        <taxon>Luteolibacter</taxon>
    </lineage>
</organism>
<dbReference type="EMBL" id="JAPDDS010000002">
    <property type="protein sequence ID" value="MCW1883998.1"/>
    <property type="molecule type" value="Genomic_DNA"/>
</dbReference>
<keyword evidence="2" id="KW-1185">Reference proteome</keyword>
<accession>A0ABT3FK95</accession>